<name>A0ABS2DZ06_9BACT</name>
<keyword evidence="3" id="KW-1185">Reference proteome</keyword>
<proteinExistence type="predicted"/>
<organism evidence="2 3">
    <name type="scientific">Mediterranea massiliensis</name>
    <dbReference type="NCBI Taxonomy" id="1841865"/>
    <lineage>
        <taxon>Bacteria</taxon>
        <taxon>Pseudomonadati</taxon>
        <taxon>Bacteroidota</taxon>
        <taxon>Bacteroidia</taxon>
        <taxon>Bacteroidales</taxon>
        <taxon>Bacteroidaceae</taxon>
        <taxon>Mediterranea</taxon>
    </lineage>
</organism>
<dbReference type="PROSITE" id="PS51257">
    <property type="entry name" value="PROKAR_LIPOPROTEIN"/>
    <property type="match status" value="1"/>
</dbReference>
<dbReference type="InterPro" id="IPR036388">
    <property type="entry name" value="WH-like_DNA-bd_sf"/>
</dbReference>
<protein>
    <submittedName>
        <fullName evidence="2">Tail fiber domain-containing protein</fullName>
    </submittedName>
</protein>
<dbReference type="Gene3D" id="1.10.10.10">
    <property type="entry name" value="Winged helix-like DNA-binding domain superfamily/Winged helix DNA-binding domain"/>
    <property type="match status" value="1"/>
</dbReference>
<sequence>MKTSFIYKTVLIVLLLGMGCNSYAQLKFYDNNRLTIGNTTPYSFYYYTFVTTGMYMKCATNNFFQIDVSAAATRLASHGNQVVFYNTQTSTFNDLQVRKVYNYSDALAKTNIKPLNTGCDIISKLKPVTYNFKNDISSNANQEIGLLAQDVEKVLPNLVFTDNEGKKLVDYISLIPILIKAIDEQQKEINELKSRL</sequence>
<feature type="domain" description="Peptidase S74" evidence="1">
    <location>
        <begin position="104"/>
        <end position="196"/>
    </location>
</feature>
<gene>
    <name evidence="2" type="ORF">H7U35_05190</name>
</gene>
<evidence type="ECO:0000313" key="2">
    <source>
        <dbReference type="EMBL" id="MBM6734611.1"/>
    </source>
</evidence>
<evidence type="ECO:0000259" key="1">
    <source>
        <dbReference type="PROSITE" id="PS51688"/>
    </source>
</evidence>
<evidence type="ECO:0000313" key="3">
    <source>
        <dbReference type="Proteomes" id="UP000766986"/>
    </source>
</evidence>
<dbReference type="Pfam" id="PF13884">
    <property type="entry name" value="Peptidase_S74"/>
    <property type="match status" value="1"/>
</dbReference>
<dbReference type="RefSeq" id="WP_022020573.1">
    <property type="nucleotide sequence ID" value="NZ_JACLYZ010000008.1"/>
</dbReference>
<dbReference type="PROSITE" id="PS51688">
    <property type="entry name" value="ICA"/>
    <property type="match status" value="1"/>
</dbReference>
<reference evidence="2 3" key="1">
    <citation type="journal article" date="2021" name="Sci. Rep.">
        <title>The distribution of antibiotic resistance genes in chicken gut microbiota commensals.</title>
        <authorList>
            <person name="Juricova H."/>
            <person name="Matiasovicova J."/>
            <person name="Kubasova T."/>
            <person name="Cejkova D."/>
            <person name="Rychlik I."/>
        </authorList>
    </citation>
    <scope>NUCLEOTIDE SEQUENCE [LARGE SCALE GENOMIC DNA]</scope>
    <source>
        <strain evidence="2 3">An772</strain>
    </source>
</reference>
<comment type="caution">
    <text evidence="2">The sequence shown here is derived from an EMBL/GenBank/DDBJ whole genome shotgun (WGS) entry which is preliminary data.</text>
</comment>
<dbReference type="EMBL" id="JACLYZ010000008">
    <property type="protein sequence ID" value="MBM6734611.1"/>
    <property type="molecule type" value="Genomic_DNA"/>
</dbReference>
<accession>A0ABS2DZ06</accession>
<dbReference type="InterPro" id="IPR030392">
    <property type="entry name" value="S74_ICA"/>
</dbReference>
<dbReference type="Proteomes" id="UP000766986">
    <property type="component" value="Unassembled WGS sequence"/>
</dbReference>